<proteinExistence type="predicted"/>
<dbReference type="EMBL" id="OZ034819">
    <property type="protein sequence ID" value="CAL1397744.1"/>
    <property type="molecule type" value="Genomic_DNA"/>
</dbReference>
<reference evidence="1 2" key="1">
    <citation type="submission" date="2024-04" db="EMBL/GenBank/DDBJ databases">
        <authorList>
            <person name="Fracassetti M."/>
        </authorList>
    </citation>
    <scope>NUCLEOTIDE SEQUENCE [LARGE SCALE GENOMIC DNA]</scope>
</reference>
<sequence length="67" mass="7296">MKGREERVVAKREGHAPMVTASATIELKLRKEKVDEVEALAVKGASVGRRNDINKSPLVDSRRLAAG</sequence>
<dbReference type="Proteomes" id="UP001497516">
    <property type="component" value="Chromosome 6"/>
</dbReference>
<gene>
    <name evidence="1" type="ORF">LTRI10_LOCUS38017</name>
</gene>
<dbReference type="AlphaFoldDB" id="A0AAV2FHH6"/>
<evidence type="ECO:0000313" key="1">
    <source>
        <dbReference type="EMBL" id="CAL1397744.1"/>
    </source>
</evidence>
<organism evidence="1 2">
    <name type="scientific">Linum trigynum</name>
    <dbReference type="NCBI Taxonomy" id="586398"/>
    <lineage>
        <taxon>Eukaryota</taxon>
        <taxon>Viridiplantae</taxon>
        <taxon>Streptophyta</taxon>
        <taxon>Embryophyta</taxon>
        <taxon>Tracheophyta</taxon>
        <taxon>Spermatophyta</taxon>
        <taxon>Magnoliopsida</taxon>
        <taxon>eudicotyledons</taxon>
        <taxon>Gunneridae</taxon>
        <taxon>Pentapetalae</taxon>
        <taxon>rosids</taxon>
        <taxon>fabids</taxon>
        <taxon>Malpighiales</taxon>
        <taxon>Linaceae</taxon>
        <taxon>Linum</taxon>
    </lineage>
</organism>
<name>A0AAV2FHH6_9ROSI</name>
<protein>
    <submittedName>
        <fullName evidence="1">Uncharacterized protein</fullName>
    </submittedName>
</protein>
<accession>A0AAV2FHH6</accession>
<evidence type="ECO:0000313" key="2">
    <source>
        <dbReference type="Proteomes" id="UP001497516"/>
    </source>
</evidence>
<keyword evidence="2" id="KW-1185">Reference proteome</keyword>